<dbReference type="EMBL" id="CAUJNA010000376">
    <property type="protein sequence ID" value="CAJ1376259.1"/>
    <property type="molecule type" value="Genomic_DNA"/>
</dbReference>
<proteinExistence type="predicted"/>
<organism evidence="1 2">
    <name type="scientific">Effrenium voratum</name>
    <dbReference type="NCBI Taxonomy" id="2562239"/>
    <lineage>
        <taxon>Eukaryota</taxon>
        <taxon>Sar</taxon>
        <taxon>Alveolata</taxon>
        <taxon>Dinophyceae</taxon>
        <taxon>Suessiales</taxon>
        <taxon>Symbiodiniaceae</taxon>
        <taxon>Effrenium</taxon>
    </lineage>
</organism>
<gene>
    <name evidence="1" type="ORF">EVOR1521_LOCUS5364</name>
</gene>
<sequence>MEYGPVRSKISDRACAMCAAASAAVAEHDRVDKLFKRSCHDVDAHLFADVEGFPLNAVGDLVWFDLDERSKIERLIARLLRYDKAHSGGRAPDVWHCLLSSVYPFMTSWGIDKMLLALVLRTLHNRARGRCWVQYIEHACGRGNLSKAALRRGLRGVSFDKIYSSSHDVLTIAGLRLWLLALAASLPKCLVWHGTQCSSFVTLSLSQSLRYKENDWLGDQDKLFVKVGNMLADITGLTMCLAFLMDGVEVLEQPLNSRMPLTPCLRAALVFTCAQKITTYHSCFGGETLKPLQLWSSCSMMTALARDRPIVMRSDAVLARRDKNGGFTGVKHLLLESQAYTLQFGDAVISALLSSSS</sequence>
<name>A0AA36MKX2_9DINO</name>
<dbReference type="Proteomes" id="UP001178507">
    <property type="component" value="Unassembled WGS sequence"/>
</dbReference>
<protein>
    <submittedName>
        <fullName evidence="1">Uncharacterized protein</fullName>
    </submittedName>
</protein>
<reference evidence="1" key="1">
    <citation type="submission" date="2023-08" db="EMBL/GenBank/DDBJ databases">
        <authorList>
            <person name="Chen Y."/>
            <person name="Shah S."/>
            <person name="Dougan E. K."/>
            <person name="Thang M."/>
            <person name="Chan C."/>
        </authorList>
    </citation>
    <scope>NUCLEOTIDE SEQUENCE</scope>
</reference>
<accession>A0AA36MKX2</accession>
<dbReference type="AlphaFoldDB" id="A0AA36MKX2"/>
<evidence type="ECO:0000313" key="2">
    <source>
        <dbReference type="Proteomes" id="UP001178507"/>
    </source>
</evidence>
<keyword evidence="2" id="KW-1185">Reference proteome</keyword>
<evidence type="ECO:0000313" key="1">
    <source>
        <dbReference type="EMBL" id="CAJ1376259.1"/>
    </source>
</evidence>
<comment type="caution">
    <text evidence="1">The sequence shown here is derived from an EMBL/GenBank/DDBJ whole genome shotgun (WGS) entry which is preliminary data.</text>
</comment>